<evidence type="ECO:0000256" key="2">
    <source>
        <dbReference type="SAM" id="SignalP"/>
    </source>
</evidence>
<dbReference type="RefSeq" id="WP_232186777.1">
    <property type="nucleotide sequence ID" value="NZ_JAIOAP010000010.1"/>
</dbReference>
<dbReference type="Pfam" id="PF01547">
    <property type="entry name" value="SBP_bac_1"/>
    <property type="match status" value="1"/>
</dbReference>
<dbReference type="InterPro" id="IPR050490">
    <property type="entry name" value="Bact_solute-bd_prot1"/>
</dbReference>
<dbReference type="SUPFAM" id="SSF53850">
    <property type="entry name" value="Periplasmic binding protein-like II"/>
    <property type="match status" value="1"/>
</dbReference>
<feature type="chain" id="PRO_5046592768" evidence="2">
    <location>
        <begin position="32"/>
        <end position="443"/>
    </location>
</feature>
<protein>
    <submittedName>
        <fullName evidence="3">Extracellular solute-binding protein</fullName>
    </submittedName>
</protein>
<dbReference type="Gene3D" id="3.40.190.10">
    <property type="entry name" value="Periplasmic binding protein-like II"/>
    <property type="match status" value="2"/>
</dbReference>
<accession>A0ABV1KY76</accession>
<proteinExistence type="predicted"/>
<name>A0ABV1KY76_9BACL</name>
<comment type="caution">
    <text evidence="3">The sequence shown here is derived from an EMBL/GenBank/DDBJ whole genome shotgun (WGS) entry which is preliminary data.</text>
</comment>
<dbReference type="InterPro" id="IPR006059">
    <property type="entry name" value="SBP"/>
</dbReference>
<sequence length="443" mass="47846">MINRTKMSITVCCLALLIVLAGCGGGGNNTAGEEASQGAASTQGAESSQGAASSQGTEAQVILKQYIINNANMNLEEINRRFEEKYPNIKIEYEGAPIDQFVTVIKTKLASGDAPDIFTIGAGTAKDPFVNAGYLLDLSDQPWVSRLTPGALRSATTNGKVYGLPRSQNVIGVIYNKKLFKDLGLEVPTDWEAFLQTAQKLKDAGLIPIGMGLKDQFVTQLVPYAMAPSAIYRDNIDFDQQMAEGKQTFVGSQWEQMMKDYVDLDKQGYINKGALGTSNDQILQLMSAGKIAMTVSLNAMVPALKAANPEADWGMFPLPYVKKGEPIWVSAGPALFAGGYSKTKYPDEVKKYLDFVASQESMKLILDTVQGFSAFTDVTPNLDSALMEIEPSLKTGAYAFLDQNWPATVQPEMLVGIQGVFAGGAIPDMLDKMDKAYNAGTKK</sequence>
<dbReference type="PANTHER" id="PTHR43649:SF12">
    <property type="entry name" value="DIACETYLCHITOBIOSE BINDING PROTEIN DASA"/>
    <property type="match status" value="1"/>
</dbReference>
<keyword evidence="4" id="KW-1185">Reference proteome</keyword>
<dbReference type="Proteomes" id="UP001493487">
    <property type="component" value="Unassembled WGS sequence"/>
</dbReference>
<evidence type="ECO:0000313" key="3">
    <source>
        <dbReference type="EMBL" id="MEQ4484628.1"/>
    </source>
</evidence>
<feature type="region of interest" description="Disordered" evidence="1">
    <location>
        <begin position="32"/>
        <end position="53"/>
    </location>
</feature>
<dbReference type="PANTHER" id="PTHR43649">
    <property type="entry name" value="ARABINOSE-BINDING PROTEIN-RELATED"/>
    <property type="match status" value="1"/>
</dbReference>
<evidence type="ECO:0000256" key="1">
    <source>
        <dbReference type="SAM" id="MobiDB-lite"/>
    </source>
</evidence>
<reference evidence="3 4" key="1">
    <citation type="journal article" date="2023" name="Genome Announc.">
        <title>Pan-Genome Analyses of the Genus Cohnella and Proposal of the Novel Species Cohnella silvisoli sp. nov., Isolated from Forest Soil.</title>
        <authorList>
            <person name="Wang C."/>
            <person name="Mao L."/>
            <person name="Bao G."/>
            <person name="Zhu H."/>
        </authorList>
    </citation>
    <scope>NUCLEOTIDE SEQUENCE [LARGE SCALE GENOMIC DNA]</scope>
    <source>
        <strain evidence="3 4">NL03-T5-1</strain>
    </source>
</reference>
<dbReference type="EMBL" id="JASKHM010000011">
    <property type="protein sequence ID" value="MEQ4484628.1"/>
    <property type="molecule type" value="Genomic_DNA"/>
</dbReference>
<gene>
    <name evidence="3" type="ORF">QJS35_19700</name>
</gene>
<organism evidence="3 4">
    <name type="scientific">Cohnella silvisoli</name>
    <dbReference type="NCBI Taxonomy" id="2873699"/>
    <lineage>
        <taxon>Bacteria</taxon>
        <taxon>Bacillati</taxon>
        <taxon>Bacillota</taxon>
        <taxon>Bacilli</taxon>
        <taxon>Bacillales</taxon>
        <taxon>Paenibacillaceae</taxon>
        <taxon>Cohnella</taxon>
    </lineage>
</organism>
<feature type="signal peptide" evidence="2">
    <location>
        <begin position="1"/>
        <end position="31"/>
    </location>
</feature>
<evidence type="ECO:0000313" key="4">
    <source>
        <dbReference type="Proteomes" id="UP001493487"/>
    </source>
</evidence>
<dbReference type="PROSITE" id="PS51257">
    <property type="entry name" value="PROKAR_LIPOPROTEIN"/>
    <property type="match status" value="1"/>
</dbReference>
<keyword evidence="2" id="KW-0732">Signal</keyword>